<dbReference type="PANTHER" id="PTHR23240:SF6">
    <property type="entry name" value="DNA CROSS-LINK REPAIR 1A PROTEIN"/>
    <property type="match status" value="1"/>
</dbReference>
<dbReference type="Pfam" id="PF07522">
    <property type="entry name" value="DRMBL"/>
    <property type="match status" value="1"/>
</dbReference>
<comment type="similarity">
    <text evidence="2">Belongs to the DNA repair metallo-beta-lactamase (DRMBL) family.</text>
</comment>
<keyword evidence="4" id="KW-0234">DNA repair</keyword>
<comment type="subcellular location">
    <subcellularLocation>
        <location evidence="1">Nucleus</location>
    </subcellularLocation>
</comment>
<evidence type="ECO:0000256" key="3">
    <source>
        <dbReference type="ARBA" id="ARBA00022763"/>
    </source>
</evidence>
<protein>
    <submittedName>
        <fullName evidence="9">DCR1A protein</fullName>
    </submittedName>
</protein>
<dbReference type="Gene3D" id="3.60.15.10">
    <property type="entry name" value="Ribonuclease Z/Hydroxyacylglutathione hydrolase-like"/>
    <property type="match status" value="1"/>
</dbReference>
<keyword evidence="7" id="KW-0472">Membrane</keyword>
<proteinExistence type="inferred from homology"/>
<gene>
    <name evidence="9" type="primary">Dclre1a</name>
    <name evidence="9" type="ORF">UROPYL_R10897</name>
</gene>
<feature type="non-terminal residue" evidence="9">
    <location>
        <position position="1"/>
    </location>
</feature>
<dbReference type="GO" id="GO:0006303">
    <property type="term" value="P:double-strand break repair via nonhomologous end joining"/>
    <property type="evidence" value="ECO:0007669"/>
    <property type="project" value="TreeGrafter"/>
</dbReference>
<dbReference type="InterPro" id="IPR036866">
    <property type="entry name" value="RibonucZ/Hydroxyglut_hydro"/>
</dbReference>
<feature type="domain" description="DNA repair metallo-beta-lactamase" evidence="8">
    <location>
        <begin position="833"/>
        <end position="912"/>
    </location>
</feature>
<dbReference type="GO" id="GO:0036297">
    <property type="term" value="P:interstrand cross-link repair"/>
    <property type="evidence" value="ECO:0007669"/>
    <property type="project" value="TreeGrafter"/>
</dbReference>
<keyword evidence="3" id="KW-0227">DNA damage</keyword>
<dbReference type="GO" id="GO:0005634">
    <property type="term" value="C:nucleus"/>
    <property type="evidence" value="ECO:0007669"/>
    <property type="project" value="UniProtKB-SubCell"/>
</dbReference>
<evidence type="ECO:0000313" key="10">
    <source>
        <dbReference type="Proteomes" id="UP000524542"/>
    </source>
</evidence>
<dbReference type="CDD" id="cd16298">
    <property type="entry name" value="SNM1A-like_MBL-fold"/>
    <property type="match status" value="1"/>
</dbReference>
<feature type="region of interest" description="Disordered" evidence="6">
    <location>
        <begin position="189"/>
        <end position="216"/>
    </location>
</feature>
<feature type="compositionally biased region" description="Polar residues" evidence="6">
    <location>
        <begin position="24"/>
        <end position="34"/>
    </location>
</feature>
<feature type="transmembrane region" description="Helical" evidence="7">
    <location>
        <begin position="811"/>
        <end position="831"/>
    </location>
</feature>
<dbReference type="Proteomes" id="UP000524542">
    <property type="component" value="Unassembled WGS sequence"/>
</dbReference>
<evidence type="ECO:0000256" key="4">
    <source>
        <dbReference type="ARBA" id="ARBA00023204"/>
    </source>
</evidence>
<dbReference type="InterPro" id="IPR011084">
    <property type="entry name" value="DRMBL"/>
</dbReference>
<feature type="region of interest" description="Disordered" evidence="6">
    <location>
        <begin position="18"/>
        <end position="96"/>
    </location>
</feature>
<evidence type="ECO:0000313" key="9">
    <source>
        <dbReference type="EMBL" id="NWT93916.1"/>
    </source>
</evidence>
<feature type="region of interest" description="Disordered" evidence="6">
    <location>
        <begin position="546"/>
        <end position="602"/>
    </location>
</feature>
<dbReference type="EMBL" id="VZRH01001705">
    <property type="protein sequence ID" value="NWT93916.1"/>
    <property type="molecule type" value="Genomic_DNA"/>
</dbReference>
<dbReference type="GO" id="GO:0035312">
    <property type="term" value="F:5'-3' DNA exonuclease activity"/>
    <property type="evidence" value="ECO:0007669"/>
    <property type="project" value="TreeGrafter"/>
</dbReference>
<feature type="non-terminal residue" evidence="9">
    <location>
        <position position="935"/>
    </location>
</feature>
<evidence type="ECO:0000256" key="2">
    <source>
        <dbReference type="ARBA" id="ARBA00010304"/>
    </source>
</evidence>
<keyword evidence="5" id="KW-0539">Nucleus</keyword>
<dbReference type="GO" id="GO:0003684">
    <property type="term" value="F:damaged DNA binding"/>
    <property type="evidence" value="ECO:0007669"/>
    <property type="project" value="TreeGrafter"/>
</dbReference>
<reference evidence="9 10" key="1">
    <citation type="submission" date="2019-09" db="EMBL/GenBank/DDBJ databases">
        <title>Bird 10,000 Genomes (B10K) Project - Family phase.</title>
        <authorList>
            <person name="Zhang G."/>
        </authorList>
    </citation>
    <scope>NUCLEOTIDE SEQUENCE [LARGE SCALE GENOMIC DNA]</scope>
    <source>
        <strain evidence="9">B10K-DU-012-38</strain>
        <tissue evidence="9">Muscle</tissue>
    </source>
</reference>
<dbReference type="SUPFAM" id="SSF56281">
    <property type="entry name" value="Metallo-hydrolase/oxidoreductase"/>
    <property type="match status" value="1"/>
</dbReference>
<keyword evidence="7" id="KW-1133">Transmembrane helix</keyword>
<evidence type="ECO:0000256" key="7">
    <source>
        <dbReference type="SAM" id="Phobius"/>
    </source>
</evidence>
<feature type="compositionally biased region" description="Polar residues" evidence="6">
    <location>
        <begin position="81"/>
        <end position="96"/>
    </location>
</feature>
<dbReference type="Gene3D" id="3.40.50.12650">
    <property type="match status" value="1"/>
</dbReference>
<name>A0A7K5SP91_9FRIN</name>
<organism evidence="9 10">
    <name type="scientific">Urocynchramus pylzowi</name>
    <dbReference type="NCBI Taxonomy" id="571890"/>
    <lineage>
        <taxon>Eukaryota</taxon>
        <taxon>Metazoa</taxon>
        <taxon>Chordata</taxon>
        <taxon>Craniata</taxon>
        <taxon>Vertebrata</taxon>
        <taxon>Euteleostomi</taxon>
        <taxon>Archelosauria</taxon>
        <taxon>Archosauria</taxon>
        <taxon>Dinosauria</taxon>
        <taxon>Saurischia</taxon>
        <taxon>Theropoda</taxon>
        <taxon>Coelurosauria</taxon>
        <taxon>Aves</taxon>
        <taxon>Neognathae</taxon>
        <taxon>Neoaves</taxon>
        <taxon>Telluraves</taxon>
        <taxon>Australaves</taxon>
        <taxon>Passeriformes</taxon>
        <taxon>Passeroidea</taxon>
        <taxon>Fringillidae</taxon>
        <taxon>Urocynchramus</taxon>
    </lineage>
</organism>
<evidence type="ECO:0000256" key="5">
    <source>
        <dbReference type="ARBA" id="ARBA00023242"/>
    </source>
</evidence>
<evidence type="ECO:0000256" key="1">
    <source>
        <dbReference type="ARBA" id="ARBA00004123"/>
    </source>
</evidence>
<evidence type="ECO:0000259" key="8">
    <source>
        <dbReference type="Pfam" id="PF07522"/>
    </source>
</evidence>
<dbReference type="PANTHER" id="PTHR23240">
    <property type="entry name" value="DNA CROSS-LINK REPAIR PROTEIN PSO2/SNM1-RELATED"/>
    <property type="match status" value="1"/>
</dbReference>
<feature type="compositionally biased region" description="Polar residues" evidence="6">
    <location>
        <begin position="56"/>
        <end position="69"/>
    </location>
</feature>
<keyword evidence="7" id="KW-0812">Transmembrane</keyword>
<feature type="compositionally biased region" description="Basic residues" evidence="6">
    <location>
        <begin position="41"/>
        <end position="51"/>
    </location>
</feature>
<keyword evidence="10" id="KW-1185">Reference proteome</keyword>
<feature type="compositionally biased region" description="Basic and acidic residues" evidence="6">
    <location>
        <begin position="546"/>
        <end position="556"/>
    </location>
</feature>
<comment type="caution">
    <text evidence="9">The sequence shown here is derived from an EMBL/GenBank/DDBJ whole genome shotgun (WGS) entry which is preliminary data.</text>
</comment>
<sequence length="935" mass="104355">MSEDALLEEDIWEYKSIRKRKHQSNSQSISTPVQEVSVGKGRPKRKRNRKNKSTEKNGTPQKTKQSSGPGQDVDPCKEDSSVLSQDSVGSLAEQSSQNAKPVHEGFCPSCQMPFSLLLVQTPQWHVYECLETPGPIEKECPDGLQCTSTIPSHYKRYSHFLLAANRAGEYLVNPLGTTLEMRMTCSTAAKPSCSPSSAEETSGNEKPSTEIKQVPNDGCASMVQNSPLMKSLSGSTSFLAGVEKPQQTLQLPQTADNHCKFEFFDFASSQESETGKHLCMEKDTSQPSLLQSGVDFNDYEISYSPLSTFEESEEDEEEKVKVSENKLFEVQNSEEDSNSVVFSTFDGFLLQRKPQYEHAKMENLITKKTLCEEENTLNYLAPQQGVVASGSSFACSYKEAEQPELISSAAKAGTTESEDAGACALDSAYVSFTGTSSLLDREDAGSLLTQKSNALREPSNIVTRTDKMTASAIGKTVRRESLQTAVEKKGNSSTAAVCFPSPISSKSVPSLSLATVNTKSSPAKELKQMDIGVFFGLKPKAKEERKEEACLNEKKQIPGSVSPNGKRPRQQKRKAEGSVEDVEAVTESSSKNEAIADVRSSGQRRWRKKFKELPTAGEEPRKKTCPFYKKIPGTGFTVDAFQYGEVEGCTGYFLTHFHSDHYSGLTKNFRFPIYCNKITGNLVKSKLRVQEQYVHVLPMDTQCVVSGIKVLLLDANHCPGAVMILFYLPSGAVFLHTGDFRADPSMERYPALMGQQIHTLYLDTTYCSPEYTFPAQQEVIQFAVNIAFETVTLNPRTLVVCGTYSIGKEKVFLVFSLISYLMALYTFFFFFPQGLQDHLNKFSENFDQILAFKPTGWTYSDSCLSLEDIKPQTRGKITIYGIPYSEHSSYLEMKRFVQWLKPKKIIPTVNVGDWRDRSLMEMHFRDWMTEGNRHK</sequence>
<dbReference type="FunFam" id="3.60.15.10:FF:000010">
    <property type="entry name" value="DNA cross-link repair 1A"/>
    <property type="match status" value="1"/>
</dbReference>
<accession>A0A7K5SP91</accession>
<feature type="compositionally biased region" description="Polar residues" evidence="6">
    <location>
        <begin position="189"/>
        <end position="206"/>
    </location>
</feature>
<dbReference type="AlphaFoldDB" id="A0A7K5SP91"/>
<evidence type="ECO:0000256" key="6">
    <source>
        <dbReference type="SAM" id="MobiDB-lite"/>
    </source>
</evidence>